<name>A0ABR3FXC3_9AGAR</name>
<dbReference type="InterPro" id="IPR055129">
    <property type="entry name" value="YEATS_dom"/>
</dbReference>
<organism evidence="5 6">
    <name type="scientific">Marasmius crinis-equi</name>
    <dbReference type="NCBI Taxonomy" id="585013"/>
    <lineage>
        <taxon>Eukaryota</taxon>
        <taxon>Fungi</taxon>
        <taxon>Dikarya</taxon>
        <taxon>Basidiomycota</taxon>
        <taxon>Agaricomycotina</taxon>
        <taxon>Agaricomycetes</taxon>
        <taxon>Agaricomycetidae</taxon>
        <taxon>Agaricales</taxon>
        <taxon>Marasmiineae</taxon>
        <taxon>Marasmiaceae</taxon>
        <taxon>Marasmius</taxon>
    </lineage>
</organism>
<evidence type="ECO:0000256" key="2">
    <source>
        <dbReference type="PROSITE-ProRule" id="PRU00376"/>
    </source>
</evidence>
<feature type="region of interest" description="Disordered" evidence="3">
    <location>
        <begin position="511"/>
        <end position="532"/>
    </location>
</feature>
<evidence type="ECO:0000256" key="3">
    <source>
        <dbReference type="SAM" id="MobiDB-lite"/>
    </source>
</evidence>
<feature type="region of interest" description="Disordered" evidence="3">
    <location>
        <begin position="686"/>
        <end position="712"/>
    </location>
</feature>
<gene>
    <name evidence="5" type="ORF">V5O48_001787</name>
</gene>
<dbReference type="InterPro" id="IPR038704">
    <property type="entry name" value="YEAST_sf"/>
</dbReference>
<evidence type="ECO:0000313" key="6">
    <source>
        <dbReference type="Proteomes" id="UP001465976"/>
    </source>
</evidence>
<dbReference type="Proteomes" id="UP001465976">
    <property type="component" value="Unassembled WGS sequence"/>
</dbReference>
<comment type="caution">
    <text evidence="5">The sequence shown here is derived from an EMBL/GenBank/DDBJ whole genome shotgun (WGS) entry which is preliminary data.</text>
</comment>
<dbReference type="Gene3D" id="2.60.40.1970">
    <property type="entry name" value="YEATS domain"/>
    <property type="match status" value="1"/>
</dbReference>
<dbReference type="InterPro" id="IPR055127">
    <property type="entry name" value="YEATS2_3HBD"/>
</dbReference>
<keyword evidence="6" id="KW-1185">Reference proteome</keyword>
<feature type="compositionally biased region" description="Low complexity" evidence="3">
    <location>
        <begin position="690"/>
        <end position="712"/>
    </location>
</feature>
<dbReference type="Pfam" id="PF22951">
    <property type="entry name" value="3HBD"/>
    <property type="match status" value="1"/>
</dbReference>
<evidence type="ECO:0000313" key="5">
    <source>
        <dbReference type="EMBL" id="KAL0580194.1"/>
    </source>
</evidence>
<accession>A0ABR3FXC3</accession>
<dbReference type="EMBL" id="JBAHYK010000036">
    <property type="protein sequence ID" value="KAL0580194.1"/>
    <property type="molecule type" value="Genomic_DNA"/>
</dbReference>
<keyword evidence="1 2" id="KW-0539">Nucleus</keyword>
<proteinExistence type="predicted"/>
<dbReference type="PROSITE" id="PS51037">
    <property type="entry name" value="YEATS"/>
    <property type="match status" value="1"/>
</dbReference>
<evidence type="ECO:0000256" key="1">
    <source>
        <dbReference type="ARBA" id="ARBA00023242"/>
    </source>
</evidence>
<sequence>MHPNKRRRIEEIDETEARYLQAIIPEIDVEIGLRERLAETIEARIAWALLLQEALQNDTSSSSQSSFKDAALDTLDTIESRNRILFPADATVPVITPAPTTTKPRPPPKEKPITRSQKAKFLFLRSNDQVFILRCPTCLRHSFSMLQGLYNHSRISHHVEWGSHEECVKACAVLQQDFDQVLDLESGVEVGSTSQTGGILPGVRSLFQMAVEGSGAGPTSALEGEGDDEDGGMHLTRTLGWHSDTPALAQFLGKEATRKGIKVWNEEQDVNVDELDESSPTLLRRGRWRMTYSHRNSIKQSSPIEILEDAVSKPQVAEENQSVTSANTIQPTPSSSSRFHITCRVTITDHSLFISPGELYVYEKDKAVLTQLTSEHRNSDHTHKWMISVESSAYSLDLTSVLTSMTVSPLSDVTGMPAPHMFGTLSTKDPPFVVVGTTSEHFLAKIELKFAPSLTRREGQTVAFEHWVGLDMIGSGSPCKGEEQVVDVELDRDTIIMPIKTGYPAATSKVHWGSVKTKSDTDGVSEENQDLEQRDGDTVVYHGILKSLLHKFPMTMKDVAKSSNARTSAAPRVPYRLVADVDQLRSLVMGRRKAIEWGRAKVLRDAYTDKINELRDSGASGELIPLTVGDVFSWLEDEGHFLREKVDMESNKSRFPKGKAREVFEEDKWCRVCGLGLSLHGAPSTSNVRGSVAAAASPSTTTGATDDAASDVTRTDSTVHQCAIVPKIILSPRMPTIDVQTVMQQHLLRTAAALAIKDASSSSPAAATSTSHLSNVNSAVVHVPDAARPRRDRLIVSATDPALTQYVLSQVSLLRLSHLRNTSPSHEETLPQFPIHRFGLTGPAIDATLSPYAYLALATKQFARLLLTAALDVSKRDREYGVMFLTQGKNPQGQGQGQGQDQYANQSLPSVIFMHPGSTRKKATTGAGGRKKENAKIQNSLKVLTPMHVLRAVNDAQTSGMALYASLARLGISTRTSELRKLGSG</sequence>
<protein>
    <recommendedName>
        <fullName evidence="4">YEATS domain-containing protein</fullName>
    </recommendedName>
</protein>
<reference evidence="5 6" key="1">
    <citation type="submission" date="2024-02" db="EMBL/GenBank/DDBJ databases">
        <title>A draft genome for the cacao thread blight pathogen Marasmius crinis-equi.</title>
        <authorList>
            <person name="Cohen S.P."/>
            <person name="Baruah I.K."/>
            <person name="Amoako-Attah I."/>
            <person name="Bukari Y."/>
            <person name="Meinhardt L.W."/>
            <person name="Bailey B.A."/>
        </authorList>
    </citation>
    <scope>NUCLEOTIDE SEQUENCE [LARGE SCALE GENOMIC DNA]</scope>
    <source>
        <strain evidence="5 6">GH-76</strain>
    </source>
</reference>
<evidence type="ECO:0000259" key="4">
    <source>
        <dbReference type="PROSITE" id="PS51037"/>
    </source>
</evidence>
<feature type="domain" description="YEATS" evidence="4">
    <location>
        <begin position="335"/>
        <end position="509"/>
    </location>
</feature>
<comment type="subcellular location">
    <subcellularLocation>
        <location evidence="2">Nucleus</location>
    </subcellularLocation>
</comment>